<keyword evidence="1" id="KW-1133">Transmembrane helix</keyword>
<dbReference type="GO" id="GO:0003676">
    <property type="term" value="F:nucleic acid binding"/>
    <property type="evidence" value="ECO:0007669"/>
    <property type="project" value="InterPro"/>
</dbReference>
<organism evidence="2 3">
    <name type="scientific">Candidatus Blautia stercoripullorum</name>
    <dbReference type="NCBI Taxonomy" id="2838502"/>
    <lineage>
        <taxon>Bacteria</taxon>
        <taxon>Bacillati</taxon>
        <taxon>Bacillota</taxon>
        <taxon>Clostridia</taxon>
        <taxon>Lachnospirales</taxon>
        <taxon>Lachnospiraceae</taxon>
        <taxon>Blautia</taxon>
    </lineage>
</organism>
<evidence type="ECO:0000256" key="1">
    <source>
        <dbReference type="SAM" id="Phobius"/>
    </source>
</evidence>
<keyword evidence="1" id="KW-0812">Transmembrane</keyword>
<evidence type="ECO:0000313" key="2">
    <source>
        <dbReference type="EMBL" id="HJD40669.1"/>
    </source>
</evidence>
<dbReference type="EMBL" id="DWUX01000204">
    <property type="protein sequence ID" value="HJD40669.1"/>
    <property type="molecule type" value="Genomic_DNA"/>
</dbReference>
<dbReference type="InterPro" id="IPR012156">
    <property type="entry name" value="Cold_shock_CspA"/>
</dbReference>
<evidence type="ECO:0000313" key="3">
    <source>
        <dbReference type="Proteomes" id="UP000823850"/>
    </source>
</evidence>
<name>A0A9D2U649_9FIRM</name>
<dbReference type="Pfam" id="PF06961">
    <property type="entry name" value="DUF1294"/>
    <property type="match status" value="1"/>
</dbReference>
<protein>
    <submittedName>
        <fullName evidence="2">DUF1294 domain-containing protein</fullName>
    </submittedName>
</protein>
<sequence length="88" mass="9717">MKNIIMYLAVVNILAFICFGVDKQKAKTHQWRISEKTLLGIAVCGGSLGAICGMRFFRHKTQHAKFALGLPAILIVQAILIVLLYSLS</sequence>
<reference evidence="2" key="2">
    <citation type="submission" date="2021-04" db="EMBL/GenBank/DDBJ databases">
        <authorList>
            <person name="Gilroy R."/>
        </authorList>
    </citation>
    <scope>NUCLEOTIDE SEQUENCE</scope>
    <source>
        <strain evidence="2">ChiW19-6364</strain>
    </source>
</reference>
<reference evidence="2" key="1">
    <citation type="journal article" date="2021" name="PeerJ">
        <title>Extensive microbial diversity within the chicken gut microbiome revealed by metagenomics and culture.</title>
        <authorList>
            <person name="Gilroy R."/>
            <person name="Ravi A."/>
            <person name="Getino M."/>
            <person name="Pursley I."/>
            <person name="Horton D.L."/>
            <person name="Alikhan N.F."/>
            <person name="Baker D."/>
            <person name="Gharbi K."/>
            <person name="Hall N."/>
            <person name="Watson M."/>
            <person name="Adriaenssens E.M."/>
            <person name="Foster-Nyarko E."/>
            <person name="Jarju S."/>
            <person name="Secka A."/>
            <person name="Antonio M."/>
            <person name="Oren A."/>
            <person name="Chaudhuri R.R."/>
            <person name="La Ragione R."/>
            <person name="Hildebrand F."/>
            <person name="Pallen M.J."/>
        </authorList>
    </citation>
    <scope>NUCLEOTIDE SEQUENCE</scope>
    <source>
        <strain evidence="2">ChiW19-6364</strain>
    </source>
</reference>
<feature type="transmembrane region" description="Helical" evidence="1">
    <location>
        <begin position="66"/>
        <end position="87"/>
    </location>
</feature>
<comment type="caution">
    <text evidence="2">The sequence shown here is derived from an EMBL/GenBank/DDBJ whole genome shotgun (WGS) entry which is preliminary data.</text>
</comment>
<dbReference type="Proteomes" id="UP000823850">
    <property type="component" value="Unassembled WGS sequence"/>
</dbReference>
<keyword evidence="1" id="KW-0472">Membrane</keyword>
<dbReference type="PIRSF" id="PIRSF002599">
    <property type="entry name" value="Cold_shock_A"/>
    <property type="match status" value="1"/>
</dbReference>
<gene>
    <name evidence="2" type="ORF">H9913_11640</name>
</gene>
<accession>A0A9D2U649</accession>
<dbReference type="AlphaFoldDB" id="A0A9D2U649"/>
<proteinExistence type="predicted"/>
<feature type="transmembrane region" description="Helical" evidence="1">
    <location>
        <begin position="39"/>
        <end position="57"/>
    </location>
</feature>
<dbReference type="InterPro" id="IPR010718">
    <property type="entry name" value="DUF1294"/>
</dbReference>